<dbReference type="AlphaFoldDB" id="A0A918AAM3"/>
<keyword evidence="1" id="KW-1133">Transmembrane helix</keyword>
<sequence>MELTKVDEWSALFSGVSALVAIIAFIAATAISILSWLAARRAAEAAETMSRLEKDRQHREARPQIAIICTPILATGGAYLELILTGPQGVEEVHVPLLQIQDSQPWANPVVAGPSREELAVHVRGPYEFQEKLEGQSDGGRTVEPFTLVVGYPHKLVLKATHAPLNSGIPEKIWQQDVNGMELRLALECTQDGFVEPWRYVHPAISASLPPAVS</sequence>
<evidence type="ECO:0000256" key="1">
    <source>
        <dbReference type="SAM" id="Phobius"/>
    </source>
</evidence>
<evidence type="ECO:0000313" key="3">
    <source>
        <dbReference type="Proteomes" id="UP000660745"/>
    </source>
</evidence>
<dbReference type="EMBL" id="BMNK01000015">
    <property type="protein sequence ID" value="GGP14089.1"/>
    <property type="molecule type" value="Genomic_DNA"/>
</dbReference>
<keyword evidence="1" id="KW-0812">Transmembrane</keyword>
<organism evidence="2 3">
    <name type="scientific">Nonomuraea glycinis</name>
    <dbReference type="NCBI Taxonomy" id="2047744"/>
    <lineage>
        <taxon>Bacteria</taxon>
        <taxon>Bacillati</taxon>
        <taxon>Actinomycetota</taxon>
        <taxon>Actinomycetes</taxon>
        <taxon>Streptosporangiales</taxon>
        <taxon>Streptosporangiaceae</taxon>
        <taxon>Nonomuraea</taxon>
    </lineage>
</organism>
<proteinExistence type="predicted"/>
<feature type="transmembrane region" description="Helical" evidence="1">
    <location>
        <begin position="12"/>
        <end position="39"/>
    </location>
</feature>
<accession>A0A918AAM3</accession>
<name>A0A918AAM3_9ACTN</name>
<protein>
    <submittedName>
        <fullName evidence="2">Uncharacterized protein</fullName>
    </submittedName>
</protein>
<reference evidence="2" key="2">
    <citation type="submission" date="2020-09" db="EMBL/GenBank/DDBJ databases">
        <authorList>
            <person name="Sun Q."/>
            <person name="Zhou Y."/>
        </authorList>
    </citation>
    <scope>NUCLEOTIDE SEQUENCE</scope>
    <source>
        <strain evidence="2">CGMCC 4.7430</strain>
    </source>
</reference>
<dbReference type="RefSeq" id="WP_189142893.1">
    <property type="nucleotide sequence ID" value="NZ_BMNK01000015.1"/>
</dbReference>
<gene>
    <name evidence="2" type="ORF">GCM10012278_68480</name>
</gene>
<evidence type="ECO:0000313" key="2">
    <source>
        <dbReference type="EMBL" id="GGP14089.1"/>
    </source>
</evidence>
<comment type="caution">
    <text evidence="2">The sequence shown here is derived from an EMBL/GenBank/DDBJ whole genome shotgun (WGS) entry which is preliminary data.</text>
</comment>
<dbReference type="Proteomes" id="UP000660745">
    <property type="component" value="Unassembled WGS sequence"/>
</dbReference>
<reference evidence="2" key="1">
    <citation type="journal article" date="2014" name="Int. J. Syst. Evol. Microbiol.">
        <title>Complete genome sequence of Corynebacterium casei LMG S-19264T (=DSM 44701T), isolated from a smear-ripened cheese.</title>
        <authorList>
            <consortium name="US DOE Joint Genome Institute (JGI-PGF)"/>
            <person name="Walter F."/>
            <person name="Albersmeier A."/>
            <person name="Kalinowski J."/>
            <person name="Ruckert C."/>
        </authorList>
    </citation>
    <scope>NUCLEOTIDE SEQUENCE</scope>
    <source>
        <strain evidence="2">CGMCC 4.7430</strain>
    </source>
</reference>
<keyword evidence="3" id="KW-1185">Reference proteome</keyword>
<keyword evidence="1" id="KW-0472">Membrane</keyword>